<dbReference type="EMBL" id="CATWFT010000009">
    <property type="protein sequence ID" value="CAJ0726593.1"/>
    <property type="molecule type" value="Genomic_DNA"/>
</dbReference>
<keyword evidence="1" id="KW-0472">Membrane</keyword>
<proteinExistence type="predicted"/>
<reference evidence="3" key="1">
    <citation type="submission" date="2018-06" db="EMBL/GenBank/DDBJ databases">
        <authorList>
            <person name="O'Rourke A."/>
        </authorList>
    </citation>
    <scope>NUCLEOTIDE SEQUENCE</scope>
    <source>
        <strain evidence="3">132550021-3</strain>
    </source>
</reference>
<sequence>MNPEPKPKKPLRWRILALMVQCAAVAIALNAVLVLFGVISNPAEQRREVDAVTYRILADGYTAGSPVYRAAVRDAVKERGAIMLADRERLMGMWAKAAPVGYGVPAAIGPRETERARLLRLVKGESN</sequence>
<keyword evidence="1" id="KW-1133">Transmembrane helix</keyword>
<dbReference type="EMBL" id="QGBI01000023">
    <property type="protein sequence ID" value="MBX3892240.1"/>
    <property type="molecule type" value="Genomic_DNA"/>
</dbReference>
<comment type="caution">
    <text evidence="3">The sequence shown here is derived from an EMBL/GenBank/DDBJ whole genome shotgun (WGS) entry which is preliminary data.</text>
</comment>
<evidence type="ECO:0000313" key="3">
    <source>
        <dbReference type="EMBL" id="MBX3892240.1"/>
    </source>
</evidence>
<evidence type="ECO:0000256" key="1">
    <source>
        <dbReference type="SAM" id="Phobius"/>
    </source>
</evidence>
<name>A0A2P4RAK1_RALPI</name>
<dbReference type="Proteomes" id="UP001189303">
    <property type="component" value="Unassembled WGS sequence"/>
</dbReference>
<keyword evidence="1" id="KW-0812">Transmembrane</keyword>
<feature type="transmembrane region" description="Helical" evidence="1">
    <location>
        <begin position="15"/>
        <end position="39"/>
    </location>
</feature>
<reference evidence="2 4" key="2">
    <citation type="submission" date="2023-07" db="EMBL/GenBank/DDBJ databases">
        <authorList>
            <person name="Peeters C."/>
        </authorList>
    </citation>
    <scope>NUCLEOTIDE SEQUENCE [LARGE SCALE GENOMIC DNA]</scope>
    <source>
        <strain evidence="2 4">R-38712</strain>
    </source>
</reference>
<evidence type="ECO:0000313" key="4">
    <source>
        <dbReference type="Proteomes" id="UP001189303"/>
    </source>
</evidence>
<accession>A0A2P4RAK1</accession>
<dbReference type="Proteomes" id="UP001199322">
    <property type="component" value="Unassembled WGS sequence"/>
</dbReference>
<evidence type="ECO:0000313" key="2">
    <source>
        <dbReference type="EMBL" id="CAJ0726593.1"/>
    </source>
</evidence>
<dbReference type="AlphaFoldDB" id="A0A2P4RAK1"/>
<protein>
    <submittedName>
        <fullName evidence="3">Uncharacterized protein</fullName>
    </submittedName>
</protein>
<evidence type="ECO:0000313" key="5">
    <source>
        <dbReference type="Proteomes" id="UP001199322"/>
    </source>
</evidence>
<keyword evidence="4" id="KW-1185">Reference proteome</keyword>
<dbReference type="RefSeq" id="WP_012435687.1">
    <property type="nucleotide sequence ID" value="NZ_CP084361.1"/>
</dbReference>
<organism evidence="3 5">
    <name type="scientific">Ralstonia pickettii</name>
    <name type="common">Burkholderia pickettii</name>
    <dbReference type="NCBI Taxonomy" id="329"/>
    <lineage>
        <taxon>Bacteria</taxon>
        <taxon>Pseudomonadati</taxon>
        <taxon>Pseudomonadota</taxon>
        <taxon>Betaproteobacteria</taxon>
        <taxon>Burkholderiales</taxon>
        <taxon>Burkholderiaceae</taxon>
        <taxon>Ralstonia</taxon>
    </lineage>
</organism>
<gene>
    <name evidence="3" type="ORF">DEE74_20450</name>
    <name evidence="2" type="ORF">R38712_03100</name>
</gene>